<dbReference type="AlphaFoldDB" id="A0A5B7JME2"/>
<evidence type="ECO:0000313" key="1">
    <source>
        <dbReference type="EMBL" id="MPC97960.1"/>
    </source>
</evidence>
<protein>
    <submittedName>
        <fullName evidence="1">Uncharacterized protein</fullName>
    </submittedName>
</protein>
<proteinExistence type="predicted"/>
<accession>A0A5B7JME2</accession>
<name>A0A5B7JME2_PORTR</name>
<sequence length="56" mass="6353">MSGKVRVLTQFSTNLVRRRESQLVQCVRGENVDAFVAATQECKSLFCTDLQQRSFA</sequence>
<organism evidence="1 2">
    <name type="scientific">Portunus trituberculatus</name>
    <name type="common">Swimming crab</name>
    <name type="synonym">Neptunus trituberculatus</name>
    <dbReference type="NCBI Taxonomy" id="210409"/>
    <lineage>
        <taxon>Eukaryota</taxon>
        <taxon>Metazoa</taxon>
        <taxon>Ecdysozoa</taxon>
        <taxon>Arthropoda</taxon>
        <taxon>Crustacea</taxon>
        <taxon>Multicrustacea</taxon>
        <taxon>Malacostraca</taxon>
        <taxon>Eumalacostraca</taxon>
        <taxon>Eucarida</taxon>
        <taxon>Decapoda</taxon>
        <taxon>Pleocyemata</taxon>
        <taxon>Brachyura</taxon>
        <taxon>Eubrachyura</taxon>
        <taxon>Portunoidea</taxon>
        <taxon>Portunidae</taxon>
        <taxon>Portuninae</taxon>
        <taxon>Portunus</taxon>
    </lineage>
</organism>
<keyword evidence="2" id="KW-1185">Reference proteome</keyword>
<dbReference type="Proteomes" id="UP000324222">
    <property type="component" value="Unassembled WGS sequence"/>
</dbReference>
<reference evidence="1 2" key="1">
    <citation type="submission" date="2019-05" db="EMBL/GenBank/DDBJ databases">
        <title>Another draft genome of Portunus trituberculatus and its Hox gene families provides insights of decapod evolution.</title>
        <authorList>
            <person name="Jeong J.-H."/>
            <person name="Song I."/>
            <person name="Kim S."/>
            <person name="Choi T."/>
            <person name="Kim D."/>
            <person name="Ryu S."/>
            <person name="Kim W."/>
        </authorList>
    </citation>
    <scope>NUCLEOTIDE SEQUENCE [LARGE SCALE GENOMIC DNA]</scope>
    <source>
        <tissue evidence="1">Muscle</tissue>
    </source>
</reference>
<gene>
    <name evidence="1" type="ORF">E2C01_093307</name>
</gene>
<dbReference type="EMBL" id="VSRR010112190">
    <property type="protein sequence ID" value="MPC97960.1"/>
    <property type="molecule type" value="Genomic_DNA"/>
</dbReference>
<evidence type="ECO:0000313" key="2">
    <source>
        <dbReference type="Proteomes" id="UP000324222"/>
    </source>
</evidence>
<comment type="caution">
    <text evidence="1">The sequence shown here is derived from an EMBL/GenBank/DDBJ whole genome shotgun (WGS) entry which is preliminary data.</text>
</comment>